<dbReference type="Pfam" id="PF07364">
    <property type="entry name" value="DUF1485"/>
    <property type="match status" value="1"/>
</dbReference>
<dbReference type="InterPro" id="IPR015995">
    <property type="entry name" value="MlrC_N"/>
</dbReference>
<dbReference type="AlphaFoldDB" id="A0A839AD08"/>
<evidence type="ECO:0000256" key="1">
    <source>
        <dbReference type="PIRNR" id="PIRNR012702"/>
    </source>
</evidence>
<dbReference type="InterPro" id="IPR009197">
    <property type="entry name" value="MlrC"/>
</dbReference>
<dbReference type="PIRSF" id="PIRSF012702">
    <property type="entry name" value="UCP012702"/>
    <property type="match status" value="1"/>
</dbReference>
<comment type="function">
    <text evidence="1">Involved in peptidolytic degradation of cyclic heptapeptide hepatotoxin microcystin (MC).</text>
</comment>
<dbReference type="GO" id="GO:0046872">
    <property type="term" value="F:metal ion binding"/>
    <property type="evidence" value="ECO:0007669"/>
    <property type="project" value="UniProtKB-KW"/>
</dbReference>
<name>A0A839AD08_9HYPH</name>
<comment type="similarity">
    <text evidence="1">Belongs to the peptidase M81 family.</text>
</comment>
<protein>
    <recommendedName>
        <fullName evidence="1">Microcystinase C</fullName>
        <shortName evidence="1">MlrC</shortName>
    </recommendedName>
</protein>
<accession>A0A839AD08</accession>
<organism evidence="4 5">
    <name type="scientific">Stappia albiluteola</name>
    <dbReference type="NCBI Taxonomy" id="2758565"/>
    <lineage>
        <taxon>Bacteria</taxon>
        <taxon>Pseudomonadati</taxon>
        <taxon>Pseudomonadota</taxon>
        <taxon>Alphaproteobacteria</taxon>
        <taxon>Hyphomicrobiales</taxon>
        <taxon>Stappiaceae</taxon>
        <taxon>Stappia</taxon>
    </lineage>
</organism>
<proteinExistence type="inferred from homology"/>
<reference evidence="4 5" key="1">
    <citation type="submission" date="2020-07" db="EMBL/GenBank/DDBJ databases">
        <title>Stappia sp., F7233, whole genome shotgun sequencing project.</title>
        <authorList>
            <person name="Jiang S."/>
            <person name="Liu Z.W."/>
            <person name="Du Z.J."/>
        </authorList>
    </citation>
    <scope>NUCLEOTIDE SEQUENCE [LARGE SCALE GENOMIC DNA]</scope>
    <source>
        <strain evidence="4 5">F7233</strain>
    </source>
</reference>
<evidence type="ECO:0000259" key="2">
    <source>
        <dbReference type="Pfam" id="PF07171"/>
    </source>
</evidence>
<evidence type="ECO:0000313" key="4">
    <source>
        <dbReference type="EMBL" id="MBA5776854.1"/>
    </source>
</evidence>
<keyword evidence="1" id="KW-0479">Metal-binding</keyword>
<dbReference type="EMBL" id="JACFXV010000043">
    <property type="protein sequence ID" value="MBA5776854.1"/>
    <property type="molecule type" value="Genomic_DNA"/>
</dbReference>
<keyword evidence="1" id="KW-0482">Metalloprotease</keyword>
<gene>
    <name evidence="4" type="ORF">H2509_06895</name>
</gene>
<dbReference type="InterPro" id="IPR010799">
    <property type="entry name" value="MlrC_C"/>
</dbReference>
<sequence length="489" mass="51953">MRIGIARLWHEANAFSPAITRMAQFKAREWVRGEDAVPLFDGTATEIGGALAWQRSRPDVELVFSRCASAAPAGPVDQALLDAFTAEVAGDRALDGIDGLYLSLHGASIGTADLAPEESLLKALRRRFPDLPISASFDMHACLTPDIAAHLDAATVYRTYPHVDMAQAANDALDMLARIVAEGLRTQVVVRAIDRILPSFNMRTDGSGPMGEVEDIAVGAQTAMGDGRILAAYPFASFAYADVPAANSGVVVTCEDEAAGNRLADTVAAALFERRRAFIPDLASAEAVLASRPWANGRRVAILEPSDNPMSGGLGDTPGLFAAAMATDLPEGSVFAFFCDPGLAAKAHAAGEGASLEISLGGRLDRRFGEPVSCGATVLRLTDGHFRNAGPMEQGMRVNLGRTALLQAGRLRTIVTEGCQSPNDRNYFALHGIDIEAVPLLLAKAKNHFMAAFGGLFDEVRQCDTPGPAMADVSRLPFRHIPAERFDIS</sequence>
<keyword evidence="1" id="KW-0645">Protease</keyword>
<dbReference type="Proteomes" id="UP000541109">
    <property type="component" value="Unassembled WGS sequence"/>
</dbReference>
<evidence type="ECO:0000259" key="3">
    <source>
        <dbReference type="Pfam" id="PF07364"/>
    </source>
</evidence>
<dbReference type="GO" id="GO:0006508">
    <property type="term" value="P:proteolysis"/>
    <property type="evidence" value="ECO:0007669"/>
    <property type="project" value="UniProtKB-KW"/>
</dbReference>
<comment type="caution">
    <text evidence="4">The sequence shown here is derived from an EMBL/GenBank/DDBJ whole genome shotgun (WGS) entry which is preliminary data.</text>
</comment>
<keyword evidence="5" id="KW-1185">Reference proteome</keyword>
<keyword evidence="1" id="KW-0378">Hydrolase</keyword>
<feature type="domain" description="Microcystin LR degradation protein MlrC C-terminal" evidence="2">
    <location>
        <begin position="302"/>
        <end position="480"/>
    </location>
</feature>
<feature type="domain" description="Microcystin LR degradation protein MlrC N-terminal" evidence="3">
    <location>
        <begin position="2"/>
        <end position="290"/>
    </location>
</feature>
<dbReference type="RefSeq" id="WP_182163604.1">
    <property type="nucleotide sequence ID" value="NZ_JACFXV010000043.1"/>
</dbReference>
<dbReference type="GO" id="GO:0008237">
    <property type="term" value="F:metallopeptidase activity"/>
    <property type="evidence" value="ECO:0007669"/>
    <property type="project" value="UniProtKB-KW"/>
</dbReference>
<evidence type="ECO:0000313" key="5">
    <source>
        <dbReference type="Proteomes" id="UP000541109"/>
    </source>
</evidence>
<dbReference type="Pfam" id="PF07171">
    <property type="entry name" value="MlrC_C"/>
    <property type="match status" value="1"/>
</dbReference>
<comment type="cofactor">
    <cofactor evidence="1">
        <name>Zn(2+)</name>
        <dbReference type="ChEBI" id="CHEBI:29105"/>
    </cofactor>
    <text evidence="1">Binds 1 zinc ion per subunit.</text>
</comment>